<proteinExistence type="predicted"/>
<organism evidence="3 4">
    <name type="scientific">Hoyosella altamirensis</name>
    <dbReference type="NCBI Taxonomy" id="616997"/>
    <lineage>
        <taxon>Bacteria</taxon>
        <taxon>Bacillati</taxon>
        <taxon>Actinomycetota</taxon>
        <taxon>Actinomycetes</taxon>
        <taxon>Mycobacteriales</taxon>
        <taxon>Hoyosellaceae</taxon>
        <taxon>Hoyosella</taxon>
    </lineage>
</organism>
<feature type="domain" description="Hypervirulence associated protein TUDOR" evidence="2">
    <location>
        <begin position="8"/>
        <end position="69"/>
    </location>
</feature>
<dbReference type="Pfam" id="PF11160">
    <property type="entry name" value="Hva1_TUDOR"/>
    <property type="match status" value="1"/>
</dbReference>
<dbReference type="EMBL" id="JACHWS010000005">
    <property type="protein sequence ID" value="MBB3039905.1"/>
    <property type="molecule type" value="Genomic_DNA"/>
</dbReference>
<gene>
    <name evidence="3" type="ORF">FHU29_004395</name>
</gene>
<dbReference type="Proteomes" id="UP000567922">
    <property type="component" value="Unassembled WGS sequence"/>
</dbReference>
<evidence type="ECO:0000313" key="3">
    <source>
        <dbReference type="EMBL" id="MBB3039905.1"/>
    </source>
</evidence>
<dbReference type="AlphaFoldDB" id="A0A839RSR2"/>
<keyword evidence="4" id="KW-1185">Reference proteome</keyword>
<dbReference type="RefSeq" id="WP_064438781.1">
    <property type="nucleotide sequence ID" value="NZ_BDDI01000002.1"/>
</dbReference>
<protein>
    <submittedName>
        <fullName evidence="3">Surface antigen</fullName>
    </submittedName>
</protein>
<feature type="compositionally biased region" description="Polar residues" evidence="1">
    <location>
        <begin position="30"/>
        <end position="49"/>
    </location>
</feature>
<accession>A0A839RSR2</accession>
<evidence type="ECO:0000313" key="4">
    <source>
        <dbReference type="Proteomes" id="UP000567922"/>
    </source>
</evidence>
<dbReference type="InterPro" id="IPR021331">
    <property type="entry name" value="Hva1_TUDOR"/>
</dbReference>
<comment type="caution">
    <text evidence="3">The sequence shown here is derived from an EMBL/GenBank/DDBJ whole genome shotgun (WGS) entry which is preliminary data.</text>
</comment>
<evidence type="ECO:0000259" key="2">
    <source>
        <dbReference type="Pfam" id="PF11160"/>
    </source>
</evidence>
<reference evidence="3 4" key="1">
    <citation type="submission" date="2020-08" db="EMBL/GenBank/DDBJ databases">
        <title>Sequencing the genomes of 1000 actinobacteria strains.</title>
        <authorList>
            <person name="Klenk H.-P."/>
        </authorList>
    </citation>
    <scope>NUCLEOTIDE SEQUENCE [LARGE SCALE GENOMIC DNA]</scope>
    <source>
        <strain evidence="3 4">DSM 45258</strain>
    </source>
</reference>
<feature type="region of interest" description="Disordered" evidence="1">
    <location>
        <begin position="27"/>
        <end position="53"/>
    </location>
</feature>
<dbReference type="OrthoDB" id="71751at2"/>
<name>A0A839RSR2_9ACTN</name>
<evidence type="ECO:0000256" key="1">
    <source>
        <dbReference type="SAM" id="MobiDB-lite"/>
    </source>
</evidence>
<sequence length="70" mass="7425">MSKSCSAGDMVAWKWGNGTASGEVVRVSPEKTSIQSKGQTITRNGSSDNPAVVITQDDGTRVIKLQSELE</sequence>